<dbReference type="GO" id="GO:0043190">
    <property type="term" value="C:ATP-binding cassette (ABC) transporter complex"/>
    <property type="evidence" value="ECO:0007669"/>
    <property type="project" value="InterPro"/>
</dbReference>
<dbReference type="OrthoDB" id="9815246at2"/>
<dbReference type="Pfam" id="PF02361">
    <property type="entry name" value="CbiQ"/>
    <property type="match status" value="1"/>
</dbReference>
<gene>
    <name evidence="7" type="ORF">I532_21775</name>
</gene>
<dbReference type="AlphaFoldDB" id="M8DU88"/>
<accession>M8DU88</accession>
<dbReference type="InterPro" id="IPR052770">
    <property type="entry name" value="Cobalt_transport_CbiQ"/>
</dbReference>
<evidence type="ECO:0000256" key="2">
    <source>
        <dbReference type="ARBA" id="ARBA00022475"/>
    </source>
</evidence>
<dbReference type="NCBIfam" id="TIGR02454">
    <property type="entry name" value="ECF_T_CbiQ"/>
    <property type="match status" value="1"/>
</dbReference>
<evidence type="ECO:0000256" key="5">
    <source>
        <dbReference type="ARBA" id="ARBA00023136"/>
    </source>
</evidence>
<dbReference type="RefSeq" id="WP_003391256.1">
    <property type="nucleotide sequence ID" value="NZ_APBN01000014.1"/>
</dbReference>
<evidence type="ECO:0000313" key="8">
    <source>
        <dbReference type="Proteomes" id="UP000012081"/>
    </source>
</evidence>
<evidence type="ECO:0000313" key="7">
    <source>
        <dbReference type="EMBL" id="EMT50541.1"/>
    </source>
</evidence>
<keyword evidence="4 6" id="KW-1133">Transmembrane helix</keyword>
<proteinExistence type="predicted"/>
<dbReference type="InterPro" id="IPR003339">
    <property type="entry name" value="ABC/ECF_trnsptr_transmembrane"/>
</dbReference>
<keyword evidence="3 6" id="KW-0812">Transmembrane</keyword>
<organism evidence="7 8">
    <name type="scientific">Brevibacillus borstelensis AK1</name>
    <dbReference type="NCBI Taxonomy" id="1300222"/>
    <lineage>
        <taxon>Bacteria</taxon>
        <taxon>Bacillati</taxon>
        <taxon>Bacillota</taxon>
        <taxon>Bacilli</taxon>
        <taxon>Bacillales</taxon>
        <taxon>Paenibacillaceae</taxon>
        <taxon>Brevibacillus</taxon>
    </lineage>
</organism>
<evidence type="ECO:0000256" key="3">
    <source>
        <dbReference type="ARBA" id="ARBA00022692"/>
    </source>
</evidence>
<dbReference type="PATRIC" id="fig|1300222.3.peg.4575"/>
<sequence>MIGRIDSLAYENRLKRLPPEQKLLFSLAMLLLALISHPLVQGILFVWMSVWIVVYARTPWRIYFVVVAASVAFLLAGSPALLLEASRLAEWTRDDNAIASWQLGSWVVYVTAEGLSRAMSLAARSLAALSCFSFILFTVPFAEVLQVFRRIGIPSILTDLMMIMYRFVFVLLETAEQIWTAQKARGGHRGTAGTLKDAGRLIVQLFIRTMARYRQMYISMTARGFTDDFRVLVHASHMRSKRYEWEAVAGCLLLAMLEWWMGG</sequence>
<comment type="caution">
    <text evidence="7">The sequence shown here is derived from an EMBL/GenBank/DDBJ whole genome shotgun (WGS) entry which is preliminary data.</text>
</comment>
<keyword evidence="8" id="KW-1185">Reference proteome</keyword>
<evidence type="ECO:0000256" key="4">
    <source>
        <dbReference type="ARBA" id="ARBA00022989"/>
    </source>
</evidence>
<keyword evidence="5 6" id="KW-0472">Membrane</keyword>
<dbReference type="GeneID" id="89498118"/>
<evidence type="ECO:0000256" key="6">
    <source>
        <dbReference type="SAM" id="Phobius"/>
    </source>
</evidence>
<dbReference type="STRING" id="1300222.I532_21775"/>
<evidence type="ECO:0000256" key="1">
    <source>
        <dbReference type="ARBA" id="ARBA00004651"/>
    </source>
</evidence>
<feature type="transmembrane region" description="Helical" evidence="6">
    <location>
        <begin position="23"/>
        <end position="56"/>
    </location>
</feature>
<dbReference type="EMBL" id="APBN01000014">
    <property type="protein sequence ID" value="EMT50541.1"/>
    <property type="molecule type" value="Genomic_DNA"/>
</dbReference>
<dbReference type="Proteomes" id="UP000012081">
    <property type="component" value="Unassembled WGS sequence"/>
</dbReference>
<feature type="transmembrane region" description="Helical" evidence="6">
    <location>
        <begin position="126"/>
        <end position="145"/>
    </location>
</feature>
<dbReference type="GO" id="GO:0006824">
    <property type="term" value="P:cobalt ion transport"/>
    <property type="evidence" value="ECO:0007669"/>
    <property type="project" value="InterPro"/>
</dbReference>
<protein>
    <submittedName>
        <fullName evidence="7">Cobalt ABC transporter permease</fullName>
    </submittedName>
</protein>
<dbReference type="PANTHER" id="PTHR43723">
    <property type="entry name" value="COBALT TRANSPORT PROTEIN CBIQ"/>
    <property type="match status" value="1"/>
</dbReference>
<feature type="transmembrane region" description="Helical" evidence="6">
    <location>
        <begin position="62"/>
        <end position="83"/>
    </location>
</feature>
<name>M8DU88_9BACL</name>
<dbReference type="PANTHER" id="PTHR43723:SF1">
    <property type="entry name" value="COBALT TRANSPORT PROTEIN CBIQ"/>
    <property type="match status" value="1"/>
</dbReference>
<comment type="subcellular location">
    <subcellularLocation>
        <location evidence="1">Cell membrane</location>
        <topology evidence="1">Multi-pass membrane protein</topology>
    </subcellularLocation>
</comment>
<dbReference type="InterPro" id="IPR012809">
    <property type="entry name" value="ECF_CbiQ"/>
</dbReference>
<dbReference type="CDD" id="cd16914">
    <property type="entry name" value="EcfT"/>
    <property type="match status" value="1"/>
</dbReference>
<keyword evidence="2" id="KW-1003">Cell membrane</keyword>
<reference evidence="7 8" key="1">
    <citation type="submission" date="2013-03" db="EMBL/GenBank/DDBJ databases">
        <title>Assembly of a new bacterial strain Brevibacillus borstelensis AK1.</title>
        <authorList>
            <person name="Rajan I."/>
            <person name="PoliReddy D."/>
            <person name="Sugumar T."/>
            <person name="Rathinam K."/>
            <person name="Alqarawi S."/>
            <person name="Khalil A.B."/>
            <person name="Sivakumar N."/>
        </authorList>
    </citation>
    <scope>NUCLEOTIDE SEQUENCE [LARGE SCALE GENOMIC DNA]</scope>
    <source>
        <strain evidence="7 8">AK1</strain>
    </source>
</reference>